<gene>
    <name evidence="2" type="ORF">KC19_12G013100</name>
</gene>
<evidence type="ECO:0000313" key="3">
    <source>
        <dbReference type="Proteomes" id="UP000822688"/>
    </source>
</evidence>
<dbReference type="EMBL" id="CM026433">
    <property type="protein sequence ID" value="KAG0553460.1"/>
    <property type="molecule type" value="Genomic_DNA"/>
</dbReference>
<evidence type="ECO:0000313" key="2">
    <source>
        <dbReference type="EMBL" id="KAG0553460.1"/>
    </source>
</evidence>
<sequence>MIRDHLENALQLLLHVRSLFLLRFLPCGQVQLHLLLQPVQTGSFNTANFSHALVITTLCPQCTTCPATHPLHQSTNKRSRPHHRVDYTCHKRWNTTQNSPSPFLEVETPTKSTTYTALKPTQTT</sequence>
<feature type="region of interest" description="Disordered" evidence="1">
    <location>
        <begin position="100"/>
        <end position="124"/>
    </location>
</feature>
<keyword evidence="3" id="KW-1185">Reference proteome</keyword>
<protein>
    <submittedName>
        <fullName evidence="2">Uncharacterized protein</fullName>
    </submittedName>
</protein>
<evidence type="ECO:0000256" key="1">
    <source>
        <dbReference type="SAM" id="MobiDB-lite"/>
    </source>
</evidence>
<dbReference type="AlphaFoldDB" id="A0A8T0G2X0"/>
<accession>A0A8T0G2X0</accession>
<comment type="caution">
    <text evidence="2">The sequence shown here is derived from an EMBL/GenBank/DDBJ whole genome shotgun (WGS) entry which is preliminary data.</text>
</comment>
<feature type="compositionally biased region" description="Polar residues" evidence="1">
    <location>
        <begin position="109"/>
        <end position="124"/>
    </location>
</feature>
<dbReference type="Proteomes" id="UP000822688">
    <property type="component" value="Chromosome 12"/>
</dbReference>
<feature type="non-terminal residue" evidence="2">
    <location>
        <position position="124"/>
    </location>
</feature>
<name>A0A8T0G2X0_CERPU</name>
<organism evidence="2 3">
    <name type="scientific">Ceratodon purpureus</name>
    <name type="common">Fire moss</name>
    <name type="synonym">Dicranum purpureum</name>
    <dbReference type="NCBI Taxonomy" id="3225"/>
    <lineage>
        <taxon>Eukaryota</taxon>
        <taxon>Viridiplantae</taxon>
        <taxon>Streptophyta</taxon>
        <taxon>Embryophyta</taxon>
        <taxon>Bryophyta</taxon>
        <taxon>Bryophytina</taxon>
        <taxon>Bryopsida</taxon>
        <taxon>Dicranidae</taxon>
        <taxon>Pseudoditrichales</taxon>
        <taxon>Ditrichaceae</taxon>
        <taxon>Ceratodon</taxon>
    </lineage>
</organism>
<reference evidence="2" key="1">
    <citation type="submission" date="2020-06" db="EMBL/GenBank/DDBJ databases">
        <title>WGS assembly of Ceratodon purpureus strain R40.</title>
        <authorList>
            <person name="Carey S.B."/>
            <person name="Jenkins J."/>
            <person name="Shu S."/>
            <person name="Lovell J.T."/>
            <person name="Sreedasyam A."/>
            <person name="Maumus F."/>
            <person name="Tiley G.P."/>
            <person name="Fernandez-Pozo N."/>
            <person name="Barry K."/>
            <person name="Chen C."/>
            <person name="Wang M."/>
            <person name="Lipzen A."/>
            <person name="Daum C."/>
            <person name="Saski C.A."/>
            <person name="Payton A.C."/>
            <person name="Mcbreen J.C."/>
            <person name="Conrad R.E."/>
            <person name="Kollar L.M."/>
            <person name="Olsson S."/>
            <person name="Huttunen S."/>
            <person name="Landis J.B."/>
            <person name="Wickett N.J."/>
            <person name="Johnson M.G."/>
            <person name="Rensing S.A."/>
            <person name="Grimwood J."/>
            <person name="Schmutz J."/>
            <person name="Mcdaniel S.F."/>
        </authorList>
    </citation>
    <scope>NUCLEOTIDE SEQUENCE</scope>
    <source>
        <strain evidence="2">R40</strain>
    </source>
</reference>
<proteinExistence type="predicted"/>